<evidence type="ECO:0008006" key="3">
    <source>
        <dbReference type="Google" id="ProtNLM"/>
    </source>
</evidence>
<dbReference type="eggNOG" id="ENOG502SEEA">
    <property type="taxonomic scope" value="Eukaryota"/>
</dbReference>
<reference evidence="1 2" key="1">
    <citation type="journal article" date="2015" name="Sci. Rep.">
        <title>The genome of Leishmania panamensis: insights into genomics of the L. (Viannia) subgenus.</title>
        <authorList>
            <person name="Llanes A."/>
            <person name="Restrepo C.M."/>
            <person name="Vecchio G.D."/>
            <person name="Anguizola F.J."/>
            <person name="Lleonart R."/>
        </authorList>
    </citation>
    <scope>NUCLEOTIDE SEQUENCE [LARGE SCALE GENOMIC DNA]</scope>
    <source>
        <strain evidence="1 2">MHOM/PA/94/PSC-1</strain>
    </source>
</reference>
<dbReference type="SUPFAM" id="SSF52777">
    <property type="entry name" value="CoA-dependent acyltransferases"/>
    <property type="match status" value="1"/>
</dbReference>
<evidence type="ECO:0000313" key="1">
    <source>
        <dbReference type="EMBL" id="AIN99678.1"/>
    </source>
</evidence>
<name>A0A088RUL5_LEIPA</name>
<dbReference type="VEuPathDB" id="TriTrypDB:LPMP_280440"/>
<proteinExistence type="predicted"/>
<gene>
    <name evidence="1" type="ORF">LPMP_280440</name>
</gene>
<dbReference type="Proteomes" id="UP000063063">
    <property type="component" value="Chromosome 28"/>
</dbReference>
<dbReference type="Gene3D" id="3.30.559.70">
    <property type="entry name" value="Choline/Carnitine o-acyltransferase, domain 2"/>
    <property type="match status" value="1"/>
</dbReference>
<dbReference type="AlphaFoldDB" id="A0A088RUL5"/>
<dbReference type="GeneID" id="22576489"/>
<sequence>MTSTAKKKVGLKERFGAEGASGATNLQSPFVSAAHNTVWPYDAAMHLRDGQTIFTAAANAIHGRPNGAYRCDDAWTRVESPLRDRSADHVLPVSEEWKAERAMYAHFPAIASPLEARPSISCSLADVRDTLYEEWLGHIATYRASPREYPHHVMFLTAPAVTASAFSMSGAHPCQSFLRVATVLSRLLEAYLRRCNEQPEALEQQANERVPSHVFARLLGSAVYNINFSEPSLEQKDTAFGWVAPPGQGGSDMSEPGVTHASVAATGPAPVSSVTANIERMRTRQPPALPRRYDALSVVSCADATHINVCVGQHFYKLCVMDEREGYLRDVASLAADLGALHAHHLSLAHTDVLPGASPAVRQDRKDVDAMIANLSCLTDEVAFDVRRRLRVSSKVNAYSLDALEAGLCTLVLREVDKRESESSGSPTTPVAQWLHSGCCLETSLAHPEQWTVRLQALVVPVQAGMEWMERAFAQPSHTFPTERTVDDPVALDAGGAVVDVTNQGGTVQRAAFASHELSTPVGVYGKVEHLELWLPEKHRVPLRPYAAPVWNRADAQHPLSNVSSGACTLVDFCMCLLRVTAEWKRGGHLPVSSTVANGWPHVVVAVQPPRGGAPSLMALNSPAVQNLFEVLASPQLLFAVDARHRVEAEARAEVATLLNISWYATSTVRTAMKDVLAESRLFEGVETTANAVRSRVDVCVSFALLPRQAAPPSDVSMRAPVISRLLSDLSLPSSFLVNCTTQQTAAEAHVRVSHSTLVDAVVGADAPAAVPLARAFAAALTSCMLDRR</sequence>
<evidence type="ECO:0000313" key="2">
    <source>
        <dbReference type="Proteomes" id="UP000063063"/>
    </source>
</evidence>
<keyword evidence="2" id="KW-1185">Reference proteome</keyword>
<dbReference type="KEGG" id="lpan:LPMP_280440"/>
<dbReference type="EMBL" id="CP009397">
    <property type="protein sequence ID" value="AIN99678.1"/>
    <property type="molecule type" value="Genomic_DNA"/>
</dbReference>
<dbReference type="RefSeq" id="XP_010700385.1">
    <property type="nucleotide sequence ID" value="XM_010702083.1"/>
</dbReference>
<dbReference type="OrthoDB" id="246450at2759"/>
<protein>
    <recommendedName>
        <fullName evidence="3">Choline/carnitine acyltransferase domain-containing protein</fullName>
    </recommendedName>
</protein>
<accession>A0A088RUL5</accession>
<dbReference type="VEuPathDB" id="TriTrypDB:LPAL13_280009800"/>
<organism evidence="1 2">
    <name type="scientific">Leishmania panamensis</name>
    <dbReference type="NCBI Taxonomy" id="5679"/>
    <lineage>
        <taxon>Eukaryota</taxon>
        <taxon>Discoba</taxon>
        <taxon>Euglenozoa</taxon>
        <taxon>Kinetoplastea</taxon>
        <taxon>Metakinetoplastina</taxon>
        <taxon>Trypanosomatida</taxon>
        <taxon>Trypanosomatidae</taxon>
        <taxon>Leishmaniinae</taxon>
        <taxon>Leishmania</taxon>
        <taxon>Leishmania guyanensis species complex</taxon>
    </lineage>
</organism>
<dbReference type="InterPro" id="IPR042231">
    <property type="entry name" value="Cho/carn_acyl_trans_2"/>
</dbReference>